<comment type="similarity">
    <text evidence="2">Belongs to the multi antimicrobial extrusion (MATE) (TC 2.A.66.1) family. MepA subfamily.</text>
</comment>
<evidence type="ECO:0000256" key="7">
    <source>
        <dbReference type="ARBA" id="ARBA00022989"/>
    </source>
</evidence>
<feature type="transmembrane region" description="Helical" evidence="10">
    <location>
        <begin position="137"/>
        <end position="158"/>
    </location>
</feature>
<evidence type="ECO:0000256" key="9">
    <source>
        <dbReference type="ARBA" id="ARBA00023251"/>
    </source>
</evidence>
<dbReference type="OrthoDB" id="3432at2"/>
<dbReference type="PANTHER" id="PTHR43823">
    <property type="entry name" value="SPORULATION PROTEIN YKVU"/>
    <property type="match status" value="1"/>
</dbReference>
<feature type="transmembrane region" description="Helical" evidence="10">
    <location>
        <begin position="195"/>
        <end position="216"/>
    </location>
</feature>
<dbReference type="NCBIfam" id="TIGR00797">
    <property type="entry name" value="matE"/>
    <property type="match status" value="1"/>
</dbReference>
<dbReference type="InterPro" id="IPR048279">
    <property type="entry name" value="MdtK-like"/>
</dbReference>
<keyword evidence="4" id="KW-0813">Transport</keyword>
<evidence type="ECO:0000256" key="6">
    <source>
        <dbReference type="ARBA" id="ARBA00022692"/>
    </source>
</evidence>
<dbReference type="AlphaFoldDB" id="G7V8I0"/>
<keyword evidence="8 10" id="KW-0472">Membrane</keyword>
<dbReference type="STRING" id="580340.Tlie_1719"/>
<keyword evidence="7 10" id="KW-1133">Transmembrane helix</keyword>
<evidence type="ECO:0000256" key="3">
    <source>
        <dbReference type="ARBA" id="ARBA00022106"/>
    </source>
</evidence>
<evidence type="ECO:0000313" key="11">
    <source>
        <dbReference type="EMBL" id="AER67441.1"/>
    </source>
</evidence>
<evidence type="ECO:0000256" key="2">
    <source>
        <dbReference type="ARBA" id="ARBA00008417"/>
    </source>
</evidence>
<feature type="transmembrane region" description="Helical" evidence="10">
    <location>
        <begin position="95"/>
        <end position="117"/>
    </location>
</feature>
<organism evidence="11 12">
    <name type="scientific">Thermovirga lienii (strain ATCC BAA-1197 / DSM 17291 / Cas60314)</name>
    <dbReference type="NCBI Taxonomy" id="580340"/>
    <lineage>
        <taxon>Bacteria</taxon>
        <taxon>Thermotogati</taxon>
        <taxon>Synergistota</taxon>
        <taxon>Synergistia</taxon>
        <taxon>Synergistales</taxon>
        <taxon>Thermovirgaceae</taxon>
        <taxon>Thermovirga</taxon>
    </lineage>
</organism>
<dbReference type="GO" id="GO:0005886">
    <property type="term" value="C:plasma membrane"/>
    <property type="evidence" value="ECO:0007669"/>
    <property type="project" value="UniProtKB-SubCell"/>
</dbReference>
<evidence type="ECO:0000256" key="1">
    <source>
        <dbReference type="ARBA" id="ARBA00004651"/>
    </source>
</evidence>
<keyword evidence="5" id="KW-1003">Cell membrane</keyword>
<dbReference type="GO" id="GO:0046677">
    <property type="term" value="P:response to antibiotic"/>
    <property type="evidence" value="ECO:0007669"/>
    <property type="project" value="UniProtKB-KW"/>
</dbReference>
<protein>
    <recommendedName>
        <fullName evidence="3">Multidrug export protein MepA</fullName>
    </recommendedName>
</protein>
<feature type="transmembrane region" description="Helical" evidence="10">
    <location>
        <begin position="12"/>
        <end position="34"/>
    </location>
</feature>
<evidence type="ECO:0000313" key="12">
    <source>
        <dbReference type="Proteomes" id="UP000005868"/>
    </source>
</evidence>
<evidence type="ECO:0000256" key="4">
    <source>
        <dbReference type="ARBA" id="ARBA00022448"/>
    </source>
</evidence>
<dbReference type="GO" id="GO:0042910">
    <property type="term" value="F:xenobiotic transmembrane transporter activity"/>
    <property type="evidence" value="ECO:0007669"/>
    <property type="project" value="InterPro"/>
</dbReference>
<keyword evidence="12" id="KW-1185">Reference proteome</keyword>
<dbReference type="PIRSF" id="PIRSF006603">
    <property type="entry name" value="DinF"/>
    <property type="match status" value="1"/>
</dbReference>
<feature type="transmembrane region" description="Helical" evidence="10">
    <location>
        <begin position="417"/>
        <end position="437"/>
    </location>
</feature>
<proteinExistence type="inferred from homology"/>
<dbReference type="InterPro" id="IPR002528">
    <property type="entry name" value="MATE_fam"/>
</dbReference>
<reference evidence="12" key="1">
    <citation type="submission" date="2011-10" db="EMBL/GenBank/DDBJ databases">
        <title>The complete genome of chromosome of Thermovirga lienii DSM 17291.</title>
        <authorList>
            <consortium name="US DOE Joint Genome Institute (JGI-PGF)"/>
            <person name="Lucas S."/>
            <person name="Copeland A."/>
            <person name="Lapidus A."/>
            <person name="Glavina del Rio T."/>
            <person name="Dalin E."/>
            <person name="Tice H."/>
            <person name="Bruce D."/>
            <person name="Goodwin L."/>
            <person name="Pitluck S."/>
            <person name="Peters L."/>
            <person name="Mikhailova N."/>
            <person name="Saunders E."/>
            <person name="Kyrpides N."/>
            <person name="Mavromatis K."/>
            <person name="Ivanova N."/>
            <person name="Last F.I."/>
            <person name="Brettin T."/>
            <person name="Detter J.C."/>
            <person name="Han C."/>
            <person name="Larimer F."/>
            <person name="Land M."/>
            <person name="Hauser L."/>
            <person name="Markowitz V."/>
            <person name="Cheng J.-F."/>
            <person name="Hugenholtz P."/>
            <person name="Woyke T."/>
            <person name="Wu D."/>
            <person name="Spring S."/>
            <person name="Schroeder M."/>
            <person name="Brambilla E.-M."/>
            <person name="Klenk H.-P."/>
            <person name="Eisen J.A."/>
        </authorList>
    </citation>
    <scope>NUCLEOTIDE SEQUENCE [LARGE SCALE GENOMIC DNA]</scope>
    <source>
        <strain evidence="12">ATCC BAA-1197 / DSM 17291 / Cas60314</strain>
    </source>
</reference>
<feature type="transmembrane region" description="Helical" evidence="10">
    <location>
        <begin position="170"/>
        <end position="189"/>
    </location>
</feature>
<evidence type="ECO:0000256" key="8">
    <source>
        <dbReference type="ARBA" id="ARBA00023136"/>
    </source>
</evidence>
<dbReference type="GO" id="GO:0015297">
    <property type="term" value="F:antiporter activity"/>
    <property type="evidence" value="ECO:0007669"/>
    <property type="project" value="InterPro"/>
</dbReference>
<dbReference type="Proteomes" id="UP000005868">
    <property type="component" value="Chromosome"/>
</dbReference>
<keyword evidence="9" id="KW-0046">Antibiotic resistance</keyword>
<dbReference type="Pfam" id="PF01554">
    <property type="entry name" value="MatE"/>
    <property type="match status" value="2"/>
</dbReference>
<feature type="transmembrane region" description="Helical" evidence="10">
    <location>
        <begin position="319"/>
        <end position="338"/>
    </location>
</feature>
<feature type="transmembrane region" description="Helical" evidence="10">
    <location>
        <begin position="255"/>
        <end position="276"/>
    </location>
</feature>
<name>G7V8I0_THELD</name>
<dbReference type="KEGG" id="tli:Tlie_1719"/>
<feature type="transmembrane region" description="Helical" evidence="10">
    <location>
        <begin position="390"/>
        <end position="411"/>
    </location>
</feature>
<feature type="transmembrane region" description="Helical" evidence="10">
    <location>
        <begin position="358"/>
        <end position="383"/>
    </location>
</feature>
<dbReference type="InterPro" id="IPR051327">
    <property type="entry name" value="MATE_MepA_subfamily"/>
</dbReference>
<keyword evidence="6 10" id="KW-0812">Transmembrane</keyword>
<dbReference type="eggNOG" id="COG0534">
    <property type="taxonomic scope" value="Bacteria"/>
</dbReference>
<comment type="subcellular location">
    <subcellularLocation>
        <location evidence="1">Cell membrane</location>
        <topology evidence="1">Multi-pass membrane protein</topology>
    </subcellularLocation>
</comment>
<evidence type="ECO:0000256" key="10">
    <source>
        <dbReference type="SAM" id="Phobius"/>
    </source>
</evidence>
<evidence type="ECO:0000256" key="5">
    <source>
        <dbReference type="ARBA" id="ARBA00022475"/>
    </source>
</evidence>
<dbReference type="PANTHER" id="PTHR43823:SF3">
    <property type="entry name" value="MULTIDRUG EXPORT PROTEIN MEPA"/>
    <property type="match status" value="1"/>
</dbReference>
<accession>G7V8I0</accession>
<feature type="transmembrane region" description="Helical" evidence="10">
    <location>
        <begin position="282"/>
        <end position="307"/>
    </location>
</feature>
<gene>
    <name evidence="11" type="ordered locus">Tlie_1719</name>
</gene>
<sequence length="455" mass="49078">MKKREAMLANDSIGRLIIRLSLPAVVGMFVNGLYNLVDTIYIGHSVGALGIAGLSVSFPLQMLIGGTGAMLGIGSASIISRSLGAKNYKRAERTLGNNIFSVMFLGVAFAVLGKLFLDDILKLFGATANILPYAKDYMAVIFLGSPLILFAMSMNNIIRSEGAARTAMASMLIGALTNIVLDPIFIFILDMGVRGAAIATVLSRVLVAGWISHFFYSGKSIIKPKLNQIHPDSGIIKEILSVGFPSLLQHASSSFVFGLINNLAGIYGGDLAITIFGISNRVIIFSSMSVIGIAQGMQPIVGYNYGARKYYRAAKAVRLSNLIAMGICGAVTVLLLLFPKAALHLFTSDTNVLEKGPAALRIMVSGFFLMGYNKIGGVFFQALGKARPAFIINLARPILFFVPLLMILPRIFGLNGIWLAFPLADVLSYLLTMAFLLPYERRLKNQYIQTQGDTP</sequence>
<reference evidence="11 12" key="2">
    <citation type="journal article" date="2012" name="Stand. Genomic Sci.">
        <title>Genome sequence of the moderately thermophilic, amino-acid-degrading and sulfur-reducing bacterium Thermovirga lienii type strain (Cas60314(T)).</title>
        <authorList>
            <person name="Goker M."/>
            <person name="Saunders E."/>
            <person name="Lapidus A."/>
            <person name="Nolan M."/>
            <person name="Lucas S."/>
            <person name="Hammon N."/>
            <person name="Deshpande S."/>
            <person name="Cheng J.F."/>
            <person name="Han C."/>
            <person name="Tapia R."/>
            <person name="Goodwin L.A."/>
            <person name="Pitluck S."/>
            <person name="Liolios K."/>
            <person name="Mavromatis K."/>
            <person name="Pagani I."/>
            <person name="Ivanova N."/>
            <person name="Mikhailova N."/>
            <person name="Pati A."/>
            <person name="Chen A."/>
            <person name="Palaniappan K."/>
            <person name="Land M."/>
            <person name="Chang Y.J."/>
            <person name="Jeffries C.D."/>
            <person name="Brambilla E.M."/>
            <person name="Rohde M."/>
            <person name="Spring S."/>
            <person name="Detter J.C."/>
            <person name="Woyke T."/>
            <person name="Bristow J."/>
            <person name="Eisen J.A."/>
            <person name="Markowitz V."/>
            <person name="Hugenholtz P."/>
            <person name="Kyrpides N.C."/>
            <person name="Klenk H.P."/>
        </authorList>
    </citation>
    <scope>NUCLEOTIDE SEQUENCE [LARGE SCALE GENOMIC DNA]</scope>
    <source>
        <strain evidence="12">ATCC BAA-1197 / DSM 17291 / Cas60314</strain>
    </source>
</reference>
<dbReference type="CDD" id="cd13143">
    <property type="entry name" value="MATE_MepA_like"/>
    <property type="match status" value="1"/>
</dbReference>
<dbReference type="InterPro" id="IPR045070">
    <property type="entry name" value="MATE_MepA-like"/>
</dbReference>
<dbReference type="HOGENOM" id="CLU_012893_0_0_0"/>
<dbReference type="EMBL" id="CP003096">
    <property type="protein sequence ID" value="AER67441.1"/>
    <property type="molecule type" value="Genomic_DNA"/>
</dbReference>
<feature type="transmembrane region" description="Helical" evidence="10">
    <location>
        <begin position="46"/>
        <end position="74"/>
    </location>
</feature>